<organism evidence="2 3">
    <name type="scientific">Enterococcus faecalis TX4248</name>
    <dbReference type="NCBI Taxonomy" id="749495"/>
    <lineage>
        <taxon>Bacteria</taxon>
        <taxon>Bacillati</taxon>
        <taxon>Bacillota</taxon>
        <taxon>Bacilli</taxon>
        <taxon>Lactobacillales</taxon>
        <taxon>Enterococcaceae</taxon>
        <taxon>Enterococcus</taxon>
    </lineage>
</organism>
<comment type="caution">
    <text evidence="2">The sequence shown here is derived from an EMBL/GenBank/DDBJ whole genome shotgun (WGS) entry which is preliminary data.</text>
</comment>
<keyword evidence="1" id="KW-1133">Transmembrane helix</keyword>
<dbReference type="GO" id="GO:0016020">
    <property type="term" value="C:membrane"/>
    <property type="evidence" value="ECO:0007669"/>
    <property type="project" value="InterPro"/>
</dbReference>
<reference evidence="2 3" key="1">
    <citation type="submission" date="2010-07" db="EMBL/GenBank/DDBJ databases">
        <authorList>
            <person name="Sid Ahmed O."/>
        </authorList>
    </citation>
    <scope>NUCLEOTIDE SEQUENCE [LARGE SCALE GENOMIC DNA]</scope>
    <source>
        <strain evidence="2 3">TX4248</strain>
    </source>
</reference>
<feature type="transmembrane region" description="Helical" evidence="1">
    <location>
        <begin position="95"/>
        <end position="115"/>
    </location>
</feature>
<sequence length="129" mass="15122">MGDIDLENIFDLNKGLSRRKYWYYQCILFVFGLGIETFSMFVYKKSLIENNYLKYFVINGPFDFYNFLRIVFFIMIIIGFLFQARRFVDIGWSKFVALLSLLPLVGIITTGICLFKKGKDNKTDSSQVS</sequence>
<dbReference type="Pfam" id="PF05656">
    <property type="entry name" value="DUF805"/>
    <property type="match status" value="1"/>
</dbReference>
<evidence type="ECO:0000313" key="2">
    <source>
        <dbReference type="EMBL" id="EFM82809.1"/>
    </source>
</evidence>
<evidence type="ECO:0008006" key="4">
    <source>
        <dbReference type="Google" id="ProtNLM"/>
    </source>
</evidence>
<dbReference type="InterPro" id="IPR008523">
    <property type="entry name" value="DUF805"/>
</dbReference>
<feature type="transmembrane region" description="Helical" evidence="1">
    <location>
        <begin position="22"/>
        <end position="43"/>
    </location>
</feature>
<name>A0A125W628_ENTFL</name>
<evidence type="ECO:0000313" key="3">
    <source>
        <dbReference type="Proteomes" id="UP000004846"/>
    </source>
</evidence>
<gene>
    <name evidence="2" type="ORF">HMPREF9498_01590</name>
</gene>
<keyword evidence="1" id="KW-0472">Membrane</keyword>
<protein>
    <recommendedName>
        <fullName evidence="4">DUF805 domain-containing protein</fullName>
    </recommendedName>
</protein>
<evidence type="ECO:0000256" key="1">
    <source>
        <dbReference type="SAM" id="Phobius"/>
    </source>
</evidence>
<dbReference type="EMBL" id="AEBR01000052">
    <property type="protein sequence ID" value="EFM82809.1"/>
    <property type="molecule type" value="Genomic_DNA"/>
</dbReference>
<dbReference type="AlphaFoldDB" id="A0A125W628"/>
<dbReference type="Proteomes" id="UP000004846">
    <property type="component" value="Unassembled WGS sequence"/>
</dbReference>
<accession>A0A125W628</accession>
<dbReference type="HOGENOM" id="CLU_170197_0_0_9"/>
<keyword evidence="1" id="KW-0812">Transmembrane</keyword>
<proteinExistence type="predicted"/>
<feature type="transmembrane region" description="Helical" evidence="1">
    <location>
        <begin position="64"/>
        <end position="83"/>
    </location>
</feature>